<dbReference type="Pfam" id="PF13370">
    <property type="entry name" value="Fer4_13"/>
    <property type="match status" value="1"/>
</dbReference>
<keyword evidence="5 8" id="KW-0408">Iron</keyword>
<dbReference type="Gene3D" id="3.30.70.20">
    <property type="match status" value="1"/>
</dbReference>
<evidence type="ECO:0000256" key="3">
    <source>
        <dbReference type="ARBA" id="ARBA00022723"/>
    </source>
</evidence>
<gene>
    <name evidence="9" type="ORF">GCM10010468_20840</name>
</gene>
<dbReference type="Proteomes" id="UP001501237">
    <property type="component" value="Unassembled WGS sequence"/>
</dbReference>
<comment type="cofactor">
    <cofactor evidence="1">
        <name>[3Fe-4S] cluster</name>
        <dbReference type="ChEBI" id="CHEBI:21137"/>
    </cofactor>
</comment>
<keyword evidence="7" id="KW-0003">3Fe-4S</keyword>
<comment type="caution">
    <text evidence="9">The sequence shown here is derived from an EMBL/GenBank/DDBJ whole genome shotgun (WGS) entry which is preliminary data.</text>
</comment>
<dbReference type="SUPFAM" id="SSF54862">
    <property type="entry name" value="4Fe-4S ferredoxins"/>
    <property type="match status" value="1"/>
</dbReference>
<evidence type="ECO:0000256" key="6">
    <source>
        <dbReference type="ARBA" id="ARBA00023014"/>
    </source>
</evidence>
<keyword evidence="2 8" id="KW-0813">Transport</keyword>
<accession>A0ABP6Q5J7</accession>
<keyword evidence="6 8" id="KW-0411">Iron-sulfur</keyword>
<evidence type="ECO:0000256" key="4">
    <source>
        <dbReference type="ARBA" id="ARBA00022982"/>
    </source>
</evidence>
<sequence length="66" mass="6895">MTHLTADREACRGAGQCTRLAPALFDQDDDTGLVVLLTDSPTEAQLPTARHAASFCPTGAITLSPP</sequence>
<proteinExistence type="predicted"/>
<keyword evidence="4 8" id="KW-0249">Electron transport</keyword>
<dbReference type="RefSeq" id="WP_344825397.1">
    <property type="nucleotide sequence ID" value="NZ_BAAAUV010000004.1"/>
</dbReference>
<evidence type="ECO:0000256" key="8">
    <source>
        <dbReference type="RuleBase" id="RU368020"/>
    </source>
</evidence>
<keyword evidence="3 8" id="KW-0479">Metal-binding</keyword>
<dbReference type="PANTHER" id="PTHR36923:SF3">
    <property type="entry name" value="FERREDOXIN"/>
    <property type="match status" value="1"/>
</dbReference>
<evidence type="ECO:0000313" key="10">
    <source>
        <dbReference type="Proteomes" id="UP001501237"/>
    </source>
</evidence>
<protein>
    <recommendedName>
        <fullName evidence="8">Ferredoxin</fullName>
    </recommendedName>
</protein>
<dbReference type="PANTHER" id="PTHR36923">
    <property type="entry name" value="FERREDOXIN"/>
    <property type="match status" value="1"/>
</dbReference>
<evidence type="ECO:0000256" key="2">
    <source>
        <dbReference type="ARBA" id="ARBA00022448"/>
    </source>
</evidence>
<evidence type="ECO:0000313" key="9">
    <source>
        <dbReference type="EMBL" id="GAA3205724.1"/>
    </source>
</evidence>
<evidence type="ECO:0000256" key="1">
    <source>
        <dbReference type="ARBA" id="ARBA00001927"/>
    </source>
</evidence>
<reference evidence="10" key="1">
    <citation type="journal article" date="2019" name="Int. J. Syst. Evol. Microbiol.">
        <title>The Global Catalogue of Microorganisms (GCM) 10K type strain sequencing project: providing services to taxonomists for standard genome sequencing and annotation.</title>
        <authorList>
            <consortium name="The Broad Institute Genomics Platform"/>
            <consortium name="The Broad Institute Genome Sequencing Center for Infectious Disease"/>
            <person name="Wu L."/>
            <person name="Ma J."/>
        </authorList>
    </citation>
    <scope>NUCLEOTIDE SEQUENCE [LARGE SCALE GENOMIC DNA]</scope>
    <source>
        <strain evidence="10">JCM 9377</strain>
    </source>
</reference>
<dbReference type="PRINTS" id="PR00352">
    <property type="entry name" value="3FE4SFRDOXIN"/>
</dbReference>
<dbReference type="EMBL" id="BAAAUV010000004">
    <property type="protein sequence ID" value="GAA3205724.1"/>
    <property type="molecule type" value="Genomic_DNA"/>
</dbReference>
<evidence type="ECO:0000256" key="7">
    <source>
        <dbReference type="ARBA" id="ARBA00023291"/>
    </source>
</evidence>
<name>A0ABP6Q5J7_9ACTN</name>
<dbReference type="InterPro" id="IPR051269">
    <property type="entry name" value="Fe-S_cluster_ET"/>
</dbReference>
<comment type="function">
    <text evidence="8">Ferredoxins are iron-sulfur proteins that transfer electrons in a wide variety of metabolic reactions.</text>
</comment>
<dbReference type="InterPro" id="IPR001080">
    <property type="entry name" value="3Fe4S_ferredoxin"/>
</dbReference>
<organism evidence="9 10">
    <name type="scientific">Actinocorallia longicatena</name>
    <dbReference type="NCBI Taxonomy" id="111803"/>
    <lineage>
        <taxon>Bacteria</taxon>
        <taxon>Bacillati</taxon>
        <taxon>Actinomycetota</taxon>
        <taxon>Actinomycetes</taxon>
        <taxon>Streptosporangiales</taxon>
        <taxon>Thermomonosporaceae</taxon>
        <taxon>Actinocorallia</taxon>
    </lineage>
</organism>
<evidence type="ECO:0000256" key="5">
    <source>
        <dbReference type="ARBA" id="ARBA00023004"/>
    </source>
</evidence>
<keyword evidence="10" id="KW-1185">Reference proteome</keyword>